<feature type="region of interest" description="Disordered" evidence="1">
    <location>
        <begin position="93"/>
        <end position="130"/>
    </location>
</feature>
<reference evidence="3 4" key="1">
    <citation type="submission" date="2023-07" db="EMBL/GenBank/DDBJ databases">
        <title>Comparative genomics of wheat-associated soil bacteria to identify genetic determinants of phenazine resistance.</title>
        <authorList>
            <person name="Mouncey N."/>
        </authorList>
    </citation>
    <scope>NUCLEOTIDE SEQUENCE [LARGE SCALE GENOMIC DNA]</scope>
    <source>
        <strain evidence="3 4">B2I6</strain>
    </source>
</reference>
<gene>
    <name evidence="3" type="ORF">QF030_000103</name>
</gene>
<dbReference type="Proteomes" id="UP001230654">
    <property type="component" value="Unassembled WGS sequence"/>
</dbReference>
<organism evidence="3 4">
    <name type="scientific">Streptomyces rishiriensis</name>
    <dbReference type="NCBI Taxonomy" id="68264"/>
    <lineage>
        <taxon>Bacteria</taxon>
        <taxon>Bacillati</taxon>
        <taxon>Actinomycetota</taxon>
        <taxon>Actinomycetes</taxon>
        <taxon>Kitasatosporales</taxon>
        <taxon>Streptomycetaceae</taxon>
        <taxon>Streptomyces</taxon>
    </lineage>
</organism>
<evidence type="ECO:0000259" key="2">
    <source>
        <dbReference type="Pfam" id="PF09664"/>
    </source>
</evidence>
<dbReference type="InterPro" id="IPR024465">
    <property type="entry name" value="DUF2399"/>
</dbReference>
<comment type="caution">
    <text evidence="3">The sequence shown here is derived from an EMBL/GenBank/DDBJ whole genome shotgun (WGS) entry which is preliminary data.</text>
</comment>
<dbReference type="EMBL" id="JAUSWV010000001">
    <property type="protein sequence ID" value="MDQ0577925.1"/>
    <property type="molecule type" value="Genomic_DNA"/>
</dbReference>
<sequence>MVENPSILEEALARASTLPLACTSGQLRAVDHALFQLAVDQGVPLHYAGDLDNAGLQIAATVHQLYGAELVAMGATIVHTTRSTPSAIPIGALPPAHSSTELGHAHRRPHRHTRNTTQSSTASSPRRTRTLRLRRHMLRRTTRTVYRGARMAQLAPANRSPRERTRLTLIYAFRDEDDSWHGDPDAVVLEPLPGAGTLTIPLRNTGT</sequence>
<dbReference type="Pfam" id="PF09664">
    <property type="entry name" value="DUF2399"/>
    <property type="match status" value="1"/>
</dbReference>
<name>A0ABU0NFQ2_STRRH</name>
<keyword evidence="4" id="KW-1185">Reference proteome</keyword>
<evidence type="ECO:0000313" key="3">
    <source>
        <dbReference type="EMBL" id="MDQ0577925.1"/>
    </source>
</evidence>
<feature type="domain" description="DUF2399" evidence="2">
    <location>
        <begin position="2"/>
        <end position="76"/>
    </location>
</feature>
<feature type="compositionally biased region" description="Basic residues" evidence="1">
    <location>
        <begin position="105"/>
        <end position="114"/>
    </location>
</feature>
<accession>A0ABU0NFQ2</accession>
<protein>
    <recommendedName>
        <fullName evidence="2">DUF2399 domain-containing protein</fullName>
    </recommendedName>
</protein>
<proteinExistence type="predicted"/>
<evidence type="ECO:0000313" key="4">
    <source>
        <dbReference type="Proteomes" id="UP001230654"/>
    </source>
</evidence>
<evidence type="ECO:0000256" key="1">
    <source>
        <dbReference type="SAM" id="MobiDB-lite"/>
    </source>
</evidence>
<feature type="compositionally biased region" description="Low complexity" evidence="1">
    <location>
        <begin position="115"/>
        <end position="125"/>
    </location>
</feature>